<evidence type="ECO:0000313" key="2">
    <source>
        <dbReference type="EMBL" id="MEP0817305.1"/>
    </source>
</evidence>
<proteinExistence type="predicted"/>
<name>A0ABV0J6C1_9CYAN</name>
<reference evidence="2 3" key="1">
    <citation type="submission" date="2022-04" db="EMBL/GenBank/DDBJ databases">
        <title>Positive selection, recombination, and allopatry shape intraspecific diversity of widespread and dominant cyanobacteria.</title>
        <authorList>
            <person name="Wei J."/>
            <person name="Shu W."/>
            <person name="Hu C."/>
        </authorList>
    </citation>
    <scope>NUCLEOTIDE SEQUENCE [LARGE SCALE GENOMIC DNA]</scope>
    <source>
        <strain evidence="2 3">GB2-A4</strain>
    </source>
</reference>
<feature type="signal peptide" evidence="1">
    <location>
        <begin position="1"/>
        <end position="24"/>
    </location>
</feature>
<protein>
    <submittedName>
        <fullName evidence="2">DUF4359 domain-containing protein</fullName>
    </submittedName>
</protein>
<comment type="caution">
    <text evidence="2">The sequence shown here is derived from an EMBL/GenBank/DDBJ whole genome shotgun (WGS) entry which is preliminary data.</text>
</comment>
<dbReference type="Pfam" id="PF14271">
    <property type="entry name" value="DUF4359"/>
    <property type="match status" value="1"/>
</dbReference>
<gene>
    <name evidence="2" type="ORF">NC998_09370</name>
</gene>
<keyword evidence="1" id="KW-0732">Signal</keyword>
<evidence type="ECO:0000313" key="3">
    <source>
        <dbReference type="Proteomes" id="UP001464891"/>
    </source>
</evidence>
<sequence length="136" mass="14851">MKGVRTAALLTGLVALLGVGVGSAVTNPSEAAYNKYAAEQLGAYLKDNICSQAPTAFGLQKRCLSLAANNRGEMEQLIAENTQRQDYIFFSTYQTDLSINSLLPPYLSLGGSFLPAYRFETVGAFNTFYIHKAQRR</sequence>
<accession>A0ABV0J6C1</accession>
<dbReference type="RefSeq" id="WP_190438220.1">
    <property type="nucleotide sequence ID" value="NZ_JAMPKM010000004.1"/>
</dbReference>
<organism evidence="2 3">
    <name type="scientific">Trichocoleus desertorum GB2-A4</name>
    <dbReference type="NCBI Taxonomy" id="2933944"/>
    <lineage>
        <taxon>Bacteria</taxon>
        <taxon>Bacillati</taxon>
        <taxon>Cyanobacteriota</taxon>
        <taxon>Cyanophyceae</taxon>
        <taxon>Leptolyngbyales</taxon>
        <taxon>Trichocoleusaceae</taxon>
        <taxon>Trichocoleus</taxon>
    </lineage>
</organism>
<dbReference type="EMBL" id="JAMPKM010000004">
    <property type="protein sequence ID" value="MEP0817305.1"/>
    <property type="molecule type" value="Genomic_DNA"/>
</dbReference>
<evidence type="ECO:0000256" key="1">
    <source>
        <dbReference type="SAM" id="SignalP"/>
    </source>
</evidence>
<dbReference type="InterPro" id="IPR025578">
    <property type="entry name" value="DUF4359"/>
</dbReference>
<keyword evidence="3" id="KW-1185">Reference proteome</keyword>
<dbReference type="Proteomes" id="UP001464891">
    <property type="component" value="Unassembled WGS sequence"/>
</dbReference>
<feature type="chain" id="PRO_5045767138" evidence="1">
    <location>
        <begin position="25"/>
        <end position="136"/>
    </location>
</feature>